<dbReference type="Proteomes" id="UP000026960">
    <property type="component" value="Chromosome 6"/>
</dbReference>
<organism evidence="6">
    <name type="scientific">Oryza barthii</name>
    <dbReference type="NCBI Taxonomy" id="65489"/>
    <lineage>
        <taxon>Eukaryota</taxon>
        <taxon>Viridiplantae</taxon>
        <taxon>Streptophyta</taxon>
        <taxon>Embryophyta</taxon>
        <taxon>Tracheophyta</taxon>
        <taxon>Spermatophyta</taxon>
        <taxon>Magnoliopsida</taxon>
        <taxon>Liliopsida</taxon>
        <taxon>Poales</taxon>
        <taxon>Poaceae</taxon>
        <taxon>BOP clade</taxon>
        <taxon>Oryzoideae</taxon>
        <taxon>Oryzeae</taxon>
        <taxon>Oryzinae</taxon>
        <taxon>Oryza</taxon>
    </lineage>
</organism>
<evidence type="ECO:0000313" key="6">
    <source>
        <dbReference type="EnsemblPlants" id="OBART06G05020.2"/>
    </source>
</evidence>
<keyword evidence="3" id="KW-0560">Oxidoreductase</keyword>
<dbReference type="InterPro" id="IPR026992">
    <property type="entry name" value="DIOX_N"/>
</dbReference>
<evidence type="ECO:0000313" key="7">
    <source>
        <dbReference type="Proteomes" id="UP000026960"/>
    </source>
</evidence>
<reference evidence="6" key="1">
    <citation type="journal article" date="2009" name="Rice">
        <title>De Novo Next Generation Sequencing of Plant Genomes.</title>
        <authorList>
            <person name="Rounsley S."/>
            <person name="Marri P.R."/>
            <person name="Yu Y."/>
            <person name="He R."/>
            <person name="Sisneros N."/>
            <person name="Goicoechea J.L."/>
            <person name="Lee S.J."/>
            <person name="Angelova A."/>
            <person name="Kudrna D."/>
            <person name="Luo M."/>
            <person name="Affourtit J."/>
            <person name="Desany B."/>
            <person name="Knight J."/>
            <person name="Niazi F."/>
            <person name="Egholm M."/>
            <person name="Wing R.A."/>
        </authorList>
    </citation>
    <scope>NUCLEOTIDE SEQUENCE [LARGE SCALE GENOMIC DNA]</scope>
    <source>
        <strain evidence="6">cv. IRGC 105608</strain>
    </source>
</reference>
<dbReference type="AlphaFoldDB" id="A0A0D3GDF3"/>
<name>A0A0D3GDF3_9ORYZ</name>
<dbReference type="InterPro" id="IPR027443">
    <property type="entry name" value="IPNS-like_sf"/>
</dbReference>
<dbReference type="InterPro" id="IPR005123">
    <property type="entry name" value="Oxoglu/Fe-dep_dioxygenase_dom"/>
</dbReference>
<keyword evidence="2" id="KW-0479">Metal-binding</keyword>
<dbReference type="InterPro" id="IPR050295">
    <property type="entry name" value="Plant_2OG-oxidoreductases"/>
</dbReference>
<dbReference type="GO" id="GO:0046872">
    <property type="term" value="F:metal ion binding"/>
    <property type="evidence" value="ECO:0007669"/>
    <property type="project" value="UniProtKB-KW"/>
</dbReference>
<comment type="similarity">
    <text evidence="1">Belongs to the iron/ascorbate-dependent oxidoreductase family.</text>
</comment>
<evidence type="ECO:0000256" key="4">
    <source>
        <dbReference type="ARBA" id="ARBA00023004"/>
    </source>
</evidence>
<feature type="domain" description="Fe2OG dioxygenase" evidence="5">
    <location>
        <begin position="596"/>
        <end position="696"/>
    </location>
</feature>
<dbReference type="PROSITE" id="PS51471">
    <property type="entry name" value="FE2OG_OXY"/>
    <property type="match status" value="3"/>
</dbReference>
<reference evidence="6" key="2">
    <citation type="submission" date="2015-03" db="UniProtKB">
        <authorList>
            <consortium name="EnsemblPlants"/>
        </authorList>
    </citation>
    <scope>IDENTIFICATION</scope>
</reference>
<feature type="domain" description="Fe2OG dioxygenase" evidence="5">
    <location>
        <begin position="246"/>
        <end position="347"/>
    </location>
</feature>
<dbReference type="HOGENOM" id="CLU_010119_14_3_1"/>
<dbReference type="EnsemblPlants" id="OBART06G05020.2">
    <property type="protein sequence ID" value="OBART06G05020.2"/>
    <property type="gene ID" value="OBART06G05020"/>
</dbReference>
<dbReference type="Gene3D" id="2.60.120.330">
    <property type="entry name" value="B-lactam Antibiotic, Isopenicillin N Synthase, Chain"/>
    <property type="match status" value="3"/>
</dbReference>
<proteinExistence type="inferred from homology"/>
<accession>A0A0D3GDF3</accession>
<keyword evidence="4" id="KW-0408">Iron</keyword>
<evidence type="ECO:0000256" key="3">
    <source>
        <dbReference type="ARBA" id="ARBA00023002"/>
    </source>
</evidence>
<dbReference type="SUPFAM" id="SSF51197">
    <property type="entry name" value="Clavaminate synthase-like"/>
    <property type="match status" value="3"/>
</dbReference>
<dbReference type="GO" id="GO:0016491">
    <property type="term" value="F:oxidoreductase activity"/>
    <property type="evidence" value="ECO:0007669"/>
    <property type="project" value="UniProtKB-KW"/>
</dbReference>
<keyword evidence="7" id="KW-1185">Reference proteome</keyword>
<dbReference type="PANTHER" id="PTHR47991">
    <property type="entry name" value="OXOGLUTARATE/IRON-DEPENDENT DIOXYGENASE"/>
    <property type="match status" value="1"/>
</dbReference>
<dbReference type="InterPro" id="IPR044861">
    <property type="entry name" value="IPNS-like_FE2OG_OXY"/>
</dbReference>
<evidence type="ECO:0000259" key="5">
    <source>
        <dbReference type="PROSITE" id="PS51471"/>
    </source>
</evidence>
<dbReference type="Pfam" id="PF03171">
    <property type="entry name" value="2OG-FeII_Oxy"/>
    <property type="match status" value="3"/>
</dbReference>
<dbReference type="Pfam" id="PF14226">
    <property type="entry name" value="DIOX_N"/>
    <property type="match status" value="3"/>
</dbReference>
<dbReference type="Gramene" id="OBART06G05020.2">
    <property type="protein sequence ID" value="OBART06G05020.2"/>
    <property type="gene ID" value="OBART06G05020"/>
</dbReference>
<evidence type="ECO:0000256" key="1">
    <source>
        <dbReference type="ARBA" id="ARBA00008056"/>
    </source>
</evidence>
<sequence>MSQELAAGVHEPPSQYMVGEQDRPAIAGSDMPEPIPIVDLSRLSASNDLISDYIIFLQAVGHGMEENFLSEMINVTRGFYKLPPEEKQKYSNLVNGKDFRIEGYGNDMVVSEKQILDWCDRFYLIGDPSNTKTLCRSARRVGGGQSWMVSGGAHATLLGSAQLACSGGAITRHLPDEGGIVMADAGTLLAAMTQSTRGNIILQQSSRDVLREYTVRCREITSLVLKKLAKLLGLSEGYLVDMFDEKAMTYARFNYYPRCPRPDNVFGLKPHSDASVITIVAIDDTVSGLQLLRQGVWYDVPIVPNALLINVGDGIEIMSNSLFKSPVHRVVTNAKRERVSLAMFYTLDPEKELEPVPELVDDEKRPRQYVKVKTKDYVTGLFETLARGTRVIDNVKISDNLNEIVSPPVPYYKKFGAFENLPPATMGDGHEWKIVKIPPIVQELAANVPEPPSQYVVGEQDRPAITGSGMPEPIPVIDLSRLSASDDDDSAAELAKLHSALENWGLFLVTRGFYELPLEEKQKYSNLANGNEFKHEGYGNDMVVSEKQILDWCDRLDVLHEYTVRCREITSLVLTRLAKLLGLREGYFVDMFDEDATTYARFNYYPRCLRPEDVLGLKPHSDGSVITIVSVDDAVSGLQVLRQGVWYDVPVVPNALLINMGDGMEIMSNGLLKSPVHRVVTNAERERVSVVMFYALDPEKELEPAPELVDDEKRPRQYAKMKIKDYLSGFYETFARGTRVIDTGKNIQQVPMADEPWRLPNIVQELAAGVQEPPSRYLQDLAGGDQLAGAEIPEPIPTIDLGRLSGSDGADEAAKLREFFRQPVEEKKKLSNLIDGKRFQIEGYGNDPVQTKDQILDWSDRLHLKVEPECDRNLAFWPTHPKSFRDILHEYTLKIKTVKNDILLALAKLLELDEDCLLNQFSDRAITTARFNYYSPCPRPDLVLGLKPHSDLCALTVLLTDKEVGGLQVLRDGTWYSVPAVRDYSLLINIGVTLEIMTNGTFRAPLHRVVTNAERERMSVAMFYAVDGEKEIEPVAELLGLKQQSARYRGIKGKDLLIGHYEHFSRGGRVVDSLKI</sequence>
<feature type="domain" description="Fe2OG dioxygenase" evidence="5">
    <location>
        <begin position="925"/>
        <end position="1026"/>
    </location>
</feature>
<protein>
    <recommendedName>
        <fullName evidence="5">Fe2OG dioxygenase domain-containing protein</fullName>
    </recommendedName>
</protein>
<evidence type="ECO:0000256" key="2">
    <source>
        <dbReference type="ARBA" id="ARBA00022723"/>
    </source>
</evidence>